<dbReference type="InterPro" id="IPR000873">
    <property type="entry name" value="AMP-dep_synth/lig_dom"/>
</dbReference>
<dbReference type="GO" id="GO:0016405">
    <property type="term" value="F:CoA-ligase activity"/>
    <property type="evidence" value="ECO:0007669"/>
    <property type="project" value="TreeGrafter"/>
</dbReference>
<accession>A0A438NH80</accession>
<dbReference type="SUPFAM" id="SSF56801">
    <property type="entry name" value="Acetyl-CoA synthetase-like"/>
    <property type="match status" value="1"/>
</dbReference>
<dbReference type="AlphaFoldDB" id="A0A438NH80"/>
<evidence type="ECO:0000313" key="5">
    <source>
        <dbReference type="Proteomes" id="UP000288859"/>
    </source>
</evidence>
<dbReference type="Gene3D" id="3.40.50.12780">
    <property type="entry name" value="N-terminal domain of ligase-like"/>
    <property type="match status" value="1"/>
</dbReference>
<dbReference type="Gene3D" id="3.30.300.30">
    <property type="match status" value="1"/>
</dbReference>
<evidence type="ECO:0008006" key="6">
    <source>
        <dbReference type="Google" id="ProtNLM"/>
    </source>
</evidence>
<gene>
    <name evidence="4" type="ORF">B0A52_01362</name>
</gene>
<dbReference type="CDD" id="cd05911">
    <property type="entry name" value="Firefly_Luc_like"/>
    <property type="match status" value="1"/>
</dbReference>
<dbReference type="PANTHER" id="PTHR24096:SF265">
    <property type="entry name" value="ENZYME, PUTATIVE (AFU_ORTHOLOGUE AFUA_5G14270)-RELATED"/>
    <property type="match status" value="1"/>
</dbReference>
<dbReference type="FunFam" id="3.30.300.30:FF:000007">
    <property type="entry name" value="4-coumarate--CoA ligase 2"/>
    <property type="match status" value="1"/>
</dbReference>
<reference evidence="4 5" key="1">
    <citation type="submission" date="2017-03" db="EMBL/GenBank/DDBJ databases">
        <title>Genomes of endolithic fungi from Antarctica.</title>
        <authorList>
            <person name="Coleine C."/>
            <person name="Masonjones S."/>
            <person name="Stajich J.E."/>
        </authorList>
    </citation>
    <scope>NUCLEOTIDE SEQUENCE [LARGE SCALE GENOMIC DNA]</scope>
    <source>
        <strain evidence="4 5">CCFEE 6314</strain>
    </source>
</reference>
<name>A0A438NH80_EXOME</name>
<dbReference type="OrthoDB" id="6509636at2759"/>
<dbReference type="GO" id="GO:0019748">
    <property type="term" value="P:secondary metabolic process"/>
    <property type="evidence" value="ECO:0007669"/>
    <property type="project" value="TreeGrafter"/>
</dbReference>
<protein>
    <recommendedName>
        <fullName evidence="6">AMP-dependent synthetase/ligase domain-containing protein</fullName>
    </recommendedName>
</protein>
<dbReference type="Pfam" id="PF00501">
    <property type="entry name" value="AMP-binding"/>
    <property type="match status" value="1"/>
</dbReference>
<comment type="caution">
    <text evidence="4">The sequence shown here is derived from an EMBL/GenBank/DDBJ whole genome shotgun (WGS) entry which is preliminary data.</text>
</comment>
<dbReference type="EMBL" id="NAJM01000003">
    <property type="protein sequence ID" value="RVX75085.1"/>
    <property type="molecule type" value="Genomic_DNA"/>
</dbReference>
<dbReference type="Pfam" id="PF13193">
    <property type="entry name" value="AMP-binding_C"/>
    <property type="match status" value="1"/>
</dbReference>
<dbReference type="PANTHER" id="PTHR24096">
    <property type="entry name" value="LONG-CHAIN-FATTY-ACID--COA LIGASE"/>
    <property type="match status" value="1"/>
</dbReference>
<dbReference type="VEuPathDB" id="FungiDB:PV10_04047"/>
<dbReference type="Proteomes" id="UP000288859">
    <property type="component" value="Unassembled WGS sequence"/>
</dbReference>
<evidence type="ECO:0000259" key="2">
    <source>
        <dbReference type="Pfam" id="PF00501"/>
    </source>
</evidence>
<sequence length="549" mass="61283">MYFQGQGTVPIPGQDLLSWIFDKPTYDQDRPVAFDAADPSINISLRQARTNVRKIIAGLQSFGLEKGSCVCLHSFNDINFTMLVLGIVGAGYVFAGTNPSYTTHELIHHIKTSRAKFLMTEPEMLGAITHAADACGIPRSNILILDFHNQAIPQGFQSWKVLLGHGEQDWVRFDDEETSKNTTATRLFSSGTTGLPKAVEHSHYNFVAHHTMVFEADKKPYPKERYVHCLPMFHAATVPMVHFSTFRAGHENYVMRRFDLEQFLANIEKYKVTHVITVPPMVIQIIMSPLSKKYSLRSVKSAWCGAAPLDKITQARFQALMAPNSPVTQVWGMTEVTCVGSLIRYPEHDVTGSVGRLIPNMEAKLVDEDDNNISAYDKRGELLVRGPTLVRGYFDNPTANQASYDHEGFFRTGDIAYCDGKTKLWYIVDRKKELIKVRGFQVAPAELEAVIMDHPHIVDAAVIGIYASASEEHPRAYVVRRATPEGAALTEDDIKAHVLERLAKYKSLTGGVRFVESIPKNASGKILKRIYREEAAKEAKQIAGGSTKL</sequence>
<comment type="similarity">
    <text evidence="1">Belongs to the ATP-dependent AMP-binding enzyme family.</text>
</comment>
<evidence type="ECO:0000259" key="3">
    <source>
        <dbReference type="Pfam" id="PF13193"/>
    </source>
</evidence>
<dbReference type="InterPro" id="IPR042099">
    <property type="entry name" value="ANL_N_sf"/>
</dbReference>
<feature type="domain" description="AMP-dependent synthetase/ligase" evidence="2">
    <location>
        <begin position="29"/>
        <end position="394"/>
    </location>
</feature>
<organism evidence="4 5">
    <name type="scientific">Exophiala mesophila</name>
    <name type="common">Black yeast-like fungus</name>
    <dbReference type="NCBI Taxonomy" id="212818"/>
    <lineage>
        <taxon>Eukaryota</taxon>
        <taxon>Fungi</taxon>
        <taxon>Dikarya</taxon>
        <taxon>Ascomycota</taxon>
        <taxon>Pezizomycotina</taxon>
        <taxon>Eurotiomycetes</taxon>
        <taxon>Chaetothyriomycetidae</taxon>
        <taxon>Chaetothyriales</taxon>
        <taxon>Herpotrichiellaceae</taxon>
        <taxon>Exophiala</taxon>
    </lineage>
</organism>
<proteinExistence type="inferred from homology"/>
<dbReference type="InterPro" id="IPR045851">
    <property type="entry name" value="AMP-bd_C_sf"/>
</dbReference>
<evidence type="ECO:0000313" key="4">
    <source>
        <dbReference type="EMBL" id="RVX75085.1"/>
    </source>
</evidence>
<dbReference type="InterPro" id="IPR025110">
    <property type="entry name" value="AMP-bd_C"/>
</dbReference>
<feature type="domain" description="AMP-binding enzyme C-terminal" evidence="3">
    <location>
        <begin position="446"/>
        <end position="525"/>
    </location>
</feature>
<evidence type="ECO:0000256" key="1">
    <source>
        <dbReference type="ARBA" id="ARBA00006432"/>
    </source>
</evidence>